<dbReference type="InterPro" id="IPR029044">
    <property type="entry name" value="Nucleotide-diphossugar_trans"/>
</dbReference>
<sequence length="237" mass="26965">MAISVSIIIPTFNEAKDLPRLLKSIKNQTQPPQEVIVADAFSVDETVKIARKFGATVVAGGLPAKARNSGAKIAGSSILLFLDADVILPPKFLEQTVMEMQKRSLDITSCFITPRSKLRRDKFLHHFANYYMRMTQKFHPHIPGSCIFVKSTLHKTIGGFDESLFMAEDHDYLKRAKKMGKFGYLKSYKIPVSVRRLSEEGRINIALKYIAVELHLLFIGEIRKNIFEYKFGRHFKS</sequence>
<protein>
    <submittedName>
        <fullName evidence="7">Glycosyl transferase family 2</fullName>
    </submittedName>
</protein>
<dbReference type="SUPFAM" id="SSF53448">
    <property type="entry name" value="Nucleotide-diphospho-sugar transferases"/>
    <property type="match status" value="1"/>
</dbReference>
<comment type="caution">
    <text evidence="7">The sequence shown here is derived from an EMBL/GenBank/DDBJ whole genome shotgun (WGS) entry which is preliminary data.</text>
</comment>
<organism evidence="7 8">
    <name type="scientific">Candidatus Daviesbacteria bacterium GW2011_GWF2_38_6</name>
    <dbReference type="NCBI Taxonomy" id="1618432"/>
    <lineage>
        <taxon>Bacteria</taxon>
        <taxon>Candidatus Daviesiibacteriota</taxon>
    </lineage>
</organism>
<evidence type="ECO:0000256" key="2">
    <source>
        <dbReference type="ARBA" id="ARBA00022475"/>
    </source>
</evidence>
<comment type="subcellular location">
    <subcellularLocation>
        <location evidence="1">Cell membrane</location>
    </subcellularLocation>
</comment>
<evidence type="ECO:0000256" key="3">
    <source>
        <dbReference type="ARBA" id="ARBA00022676"/>
    </source>
</evidence>
<keyword evidence="5" id="KW-0472">Membrane</keyword>
<name>A0A0G0MXC4_9BACT</name>
<gene>
    <name evidence="7" type="ORF">US99_C0025G0003</name>
</gene>
<evidence type="ECO:0000313" key="8">
    <source>
        <dbReference type="Proteomes" id="UP000034324"/>
    </source>
</evidence>
<dbReference type="Proteomes" id="UP000034324">
    <property type="component" value="Unassembled WGS sequence"/>
</dbReference>
<feature type="domain" description="Glycosyltransferase 2-like" evidence="6">
    <location>
        <begin position="6"/>
        <end position="136"/>
    </location>
</feature>
<dbReference type="Gene3D" id="3.90.550.10">
    <property type="entry name" value="Spore Coat Polysaccharide Biosynthesis Protein SpsA, Chain A"/>
    <property type="match status" value="1"/>
</dbReference>
<evidence type="ECO:0000256" key="4">
    <source>
        <dbReference type="ARBA" id="ARBA00022679"/>
    </source>
</evidence>
<reference evidence="7 8" key="1">
    <citation type="journal article" date="2015" name="Nature">
        <title>rRNA introns, odd ribosomes, and small enigmatic genomes across a large radiation of phyla.</title>
        <authorList>
            <person name="Brown C.T."/>
            <person name="Hug L.A."/>
            <person name="Thomas B.C."/>
            <person name="Sharon I."/>
            <person name="Castelle C.J."/>
            <person name="Singh A."/>
            <person name="Wilkins M.J."/>
            <person name="Williams K.H."/>
            <person name="Banfield J.F."/>
        </authorList>
    </citation>
    <scope>NUCLEOTIDE SEQUENCE [LARGE SCALE GENOMIC DNA]</scope>
</reference>
<dbReference type="GO" id="GO:0016757">
    <property type="term" value="F:glycosyltransferase activity"/>
    <property type="evidence" value="ECO:0007669"/>
    <property type="project" value="UniProtKB-KW"/>
</dbReference>
<keyword evidence="2" id="KW-1003">Cell membrane</keyword>
<dbReference type="AlphaFoldDB" id="A0A0G0MXC4"/>
<evidence type="ECO:0000313" key="7">
    <source>
        <dbReference type="EMBL" id="KKQ78314.1"/>
    </source>
</evidence>
<dbReference type="GO" id="GO:0005886">
    <property type="term" value="C:plasma membrane"/>
    <property type="evidence" value="ECO:0007669"/>
    <property type="project" value="UniProtKB-SubCell"/>
</dbReference>
<evidence type="ECO:0000256" key="1">
    <source>
        <dbReference type="ARBA" id="ARBA00004236"/>
    </source>
</evidence>
<proteinExistence type="predicted"/>
<keyword evidence="3" id="KW-0328">Glycosyltransferase</keyword>
<accession>A0A0G0MXC4</accession>
<evidence type="ECO:0000256" key="5">
    <source>
        <dbReference type="ARBA" id="ARBA00023136"/>
    </source>
</evidence>
<dbReference type="PANTHER" id="PTHR43646:SF2">
    <property type="entry name" value="GLYCOSYLTRANSFERASE 2-LIKE DOMAIN-CONTAINING PROTEIN"/>
    <property type="match status" value="1"/>
</dbReference>
<dbReference type="Pfam" id="PF00535">
    <property type="entry name" value="Glycos_transf_2"/>
    <property type="match status" value="1"/>
</dbReference>
<keyword evidence="4 7" id="KW-0808">Transferase</keyword>
<dbReference type="EMBL" id="LBVC01000025">
    <property type="protein sequence ID" value="KKQ78314.1"/>
    <property type="molecule type" value="Genomic_DNA"/>
</dbReference>
<evidence type="ECO:0000259" key="6">
    <source>
        <dbReference type="Pfam" id="PF00535"/>
    </source>
</evidence>
<dbReference type="InterPro" id="IPR001173">
    <property type="entry name" value="Glyco_trans_2-like"/>
</dbReference>
<dbReference type="PANTHER" id="PTHR43646">
    <property type="entry name" value="GLYCOSYLTRANSFERASE"/>
    <property type="match status" value="1"/>
</dbReference>